<evidence type="ECO:0000313" key="2">
    <source>
        <dbReference type="Proteomes" id="UP000008311"/>
    </source>
</evidence>
<proteinExistence type="predicted"/>
<sequence length="63" mass="7034">MQRVFNDKQFAVLGDEAVLHEFLAHGFRRLEMAGEIVAPRGQVVDQRNEGVQVCGDQMAYGAK</sequence>
<gene>
    <name evidence="1" type="ORF">RCOM_2019990</name>
</gene>
<organism evidence="1 2">
    <name type="scientific">Ricinus communis</name>
    <name type="common">Castor bean</name>
    <dbReference type="NCBI Taxonomy" id="3988"/>
    <lineage>
        <taxon>Eukaryota</taxon>
        <taxon>Viridiplantae</taxon>
        <taxon>Streptophyta</taxon>
        <taxon>Embryophyta</taxon>
        <taxon>Tracheophyta</taxon>
        <taxon>Spermatophyta</taxon>
        <taxon>Magnoliopsida</taxon>
        <taxon>eudicotyledons</taxon>
        <taxon>Gunneridae</taxon>
        <taxon>Pentapetalae</taxon>
        <taxon>rosids</taxon>
        <taxon>fabids</taxon>
        <taxon>Malpighiales</taxon>
        <taxon>Euphorbiaceae</taxon>
        <taxon>Acalyphoideae</taxon>
        <taxon>Acalypheae</taxon>
        <taxon>Ricinus</taxon>
    </lineage>
</organism>
<dbReference type="EMBL" id="EQ997452">
    <property type="protein sequence ID" value="EEF22073.1"/>
    <property type="molecule type" value="Genomic_DNA"/>
</dbReference>
<dbReference type="InParanoid" id="B9TPZ2"/>
<protein>
    <submittedName>
        <fullName evidence="1">Uncharacterized protein</fullName>
    </submittedName>
</protein>
<accession>B9TPZ2</accession>
<reference evidence="2" key="1">
    <citation type="journal article" date="2010" name="Nat. Biotechnol.">
        <title>Draft genome sequence of the oilseed species Ricinus communis.</title>
        <authorList>
            <person name="Chan A.P."/>
            <person name="Crabtree J."/>
            <person name="Zhao Q."/>
            <person name="Lorenzi H."/>
            <person name="Orvis J."/>
            <person name="Puiu D."/>
            <person name="Melake-Berhan A."/>
            <person name="Jones K.M."/>
            <person name="Redman J."/>
            <person name="Chen G."/>
            <person name="Cahoon E.B."/>
            <person name="Gedil M."/>
            <person name="Stanke M."/>
            <person name="Haas B.J."/>
            <person name="Wortman J.R."/>
            <person name="Fraser-Liggett C.M."/>
            <person name="Ravel J."/>
            <person name="Rabinowicz P.D."/>
        </authorList>
    </citation>
    <scope>NUCLEOTIDE SEQUENCE [LARGE SCALE GENOMIC DNA]</scope>
    <source>
        <strain evidence="2">cv. Hale</strain>
    </source>
</reference>
<keyword evidence="2" id="KW-1185">Reference proteome</keyword>
<dbReference type="AlphaFoldDB" id="B9TPZ2"/>
<name>B9TPZ2_RICCO</name>
<dbReference type="Proteomes" id="UP000008311">
    <property type="component" value="Unassembled WGS sequence"/>
</dbReference>
<evidence type="ECO:0000313" key="1">
    <source>
        <dbReference type="EMBL" id="EEF22073.1"/>
    </source>
</evidence>